<reference evidence="2" key="1">
    <citation type="submission" date="2012-11" db="EMBL/GenBank/DDBJ databases">
        <authorList>
            <person name="Lucero-Rivera Y.E."/>
            <person name="Tovar-Ramirez D."/>
        </authorList>
    </citation>
    <scope>NUCLEOTIDE SEQUENCE</scope>
    <source>
        <tissue evidence="2">Salivary gland</tissue>
    </source>
</reference>
<evidence type="ECO:0000256" key="1">
    <source>
        <dbReference type="SAM" id="SignalP"/>
    </source>
</evidence>
<keyword evidence="1" id="KW-0732">Signal</keyword>
<organism evidence="2">
    <name type="scientific">Rhipicephalus pulchellus</name>
    <name type="common">Yellow backed tick</name>
    <name type="synonym">Dermacentor pulchellus</name>
    <dbReference type="NCBI Taxonomy" id="72859"/>
    <lineage>
        <taxon>Eukaryota</taxon>
        <taxon>Metazoa</taxon>
        <taxon>Ecdysozoa</taxon>
        <taxon>Arthropoda</taxon>
        <taxon>Chelicerata</taxon>
        <taxon>Arachnida</taxon>
        <taxon>Acari</taxon>
        <taxon>Parasitiformes</taxon>
        <taxon>Ixodida</taxon>
        <taxon>Ixodoidea</taxon>
        <taxon>Ixodidae</taxon>
        <taxon>Rhipicephalinae</taxon>
        <taxon>Rhipicephalus</taxon>
        <taxon>Rhipicephalus</taxon>
    </lineage>
</organism>
<feature type="signal peptide" evidence="1">
    <location>
        <begin position="1"/>
        <end position="26"/>
    </location>
</feature>
<accession>L7LQC9</accession>
<proteinExistence type="evidence at transcript level"/>
<protein>
    <submittedName>
        <fullName evidence="2">Putative 8.9 kDa family member</fullName>
    </submittedName>
</protein>
<sequence>MSFHIMYMTTMSVVFLLLTHLGSSESVPYDTGVTEATNATESAESTEESIEFTDIPKILRLDCQYNGTTWPYNYLNKTNPECRSYFCDNGTMVVRNCTNGPPRPYANCIDKRRVGPFPICCYYDGAC</sequence>
<evidence type="ECO:0000313" key="2">
    <source>
        <dbReference type="EMBL" id="JAA54156.1"/>
    </source>
</evidence>
<reference evidence="2" key="2">
    <citation type="journal article" date="2015" name="J. Proteomics">
        <title>Sexual differences in the sialomes of the zebra tick, Rhipicephalus pulchellus.</title>
        <authorList>
            <person name="Tan A.W."/>
            <person name="Francischetti I.M."/>
            <person name="Slovak M."/>
            <person name="Kini R.M."/>
            <person name="Ribeiro J.M."/>
        </authorList>
    </citation>
    <scope>NUCLEOTIDE SEQUENCE</scope>
    <source>
        <tissue evidence="2">Salivary gland</tissue>
    </source>
</reference>
<dbReference type="AlphaFoldDB" id="L7LQC9"/>
<name>L7LQC9_RHIPC</name>
<feature type="chain" id="PRO_5003980414" evidence="1">
    <location>
        <begin position="27"/>
        <end position="127"/>
    </location>
</feature>
<dbReference type="EMBL" id="GACK01010878">
    <property type="protein sequence ID" value="JAA54156.1"/>
    <property type="molecule type" value="mRNA"/>
</dbReference>